<accession>A0A9D8KFX8</accession>
<comment type="caution">
    <text evidence="3">The sequence shown here is derived from an EMBL/GenBank/DDBJ whole genome shotgun (WGS) entry which is preliminary data.</text>
</comment>
<reference evidence="3" key="2">
    <citation type="submission" date="2021-01" db="EMBL/GenBank/DDBJ databases">
        <authorList>
            <person name="Hahn C.R."/>
            <person name="Youssef N.H."/>
            <person name="Elshahed M."/>
        </authorList>
    </citation>
    <scope>NUCLEOTIDE SEQUENCE</scope>
    <source>
        <strain evidence="3">Zod_Metabat.24</strain>
    </source>
</reference>
<keyword evidence="1" id="KW-1133">Transmembrane helix</keyword>
<evidence type="ECO:0000313" key="3">
    <source>
        <dbReference type="EMBL" id="MBN1573071.1"/>
    </source>
</evidence>
<dbReference type="Pfam" id="PF14238">
    <property type="entry name" value="DUF4340"/>
    <property type="match status" value="3"/>
</dbReference>
<dbReference type="AlphaFoldDB" id="A0A9D8KFX8"/>
<evidence type="ECO:0000256" key="1">
    <source>
        <dbReference type="SAM" id="Phobius"/>
    </source>
</evidence>
<organism evidence="3 4">
    <name type="scientific">Candidatus Zymogenus saltonus</name>
    <dbReference type="NCBI Taxonomy" id="2844893"/>
    <lineage>
        <taxon>Bacteria</taxon>
        <taxon>Deltaproteobacteria</taxon>
        <taxon>Candidatus Zymogenia</taxon>
        <taxon>Candidatus Zymogeniales</taxon>
        <taxon>Candidatus Zymogenaceae</taxon>
        <taxon>Candidatus Zymogenus</taxon>
    </lineage>
</organism>
<sequence length="595" mass="67070">MRPRNLLLIFAIFVFVVSFYFVFERVYVPKKEAKEERGKKVFSFDLDDEIDEIVIAKKGAKIVLKKEEGKKERWIITSPVKSDADSAEVISYLAKGLDAERQKEIGAEGEMESDLSDFGLKKPRLSLTLKMKGKSQTLHMGNFTPTDDFVYAKRAGEDKIFTAKKSVFTDLDIDLIQLRERGLVAFPMNVTREFKVERGGEVVRVNREALGSWKIVEPIEFAADKEVVKEILNFIYDSKAQKYLDEETPDPGKYGLDDPRIIFTAVDKGGAISVLKIGKEDEEGNYYAKLEGLPWVFTVKETVKNKLTLSAESVMEKVILDYIVADVSGFTVTAGEVKIECRRADKSWEIVKPEKTLGDKAAVDNLLWDFKDLNFIDVVEKPAANLKKYGLDKPAVVLNVVYSKEGEKKKIKRKVMIGKVEGETGYGYSEGLSDGGEFVFTFPAEKIENLTPTFFGLKDKSLLRFERDDVEHLEIVWDSETYEFQKKRGKWKVVSPEDKSVESDDVKYLLGTIRDLAYFVVISSGKDKNGFGLNKPKKKITLKGDNGEEMGEIIFGKVNEEDGYVSAASSAQKGVFGVKPDLVNELGSEIEDLMK</sequence>
<dbReference type="InterPro" id="IPR025641">
    <property type="entry name" value="DUF4340"/>
</dbReference>
<keyword evidence="1" id="KW-0472">Membrane</keyword>
<keyword evidence="1" id="KW-0812">Transmembrane</keyword>
<feature type="domain" description="DUF4340" evidence="2">
    <location>
        <begin position="213"/>
        <end position="377"/>
    </location>
</feature>
<evidence type="ECO:0000259" key="2">
    <source>
        <dbReference type="Pfam" id="PF14238"/>
    </source>
</evidence>
<dbReference type="EMBL" id="JAFGIX010000038">
    <property type="protein sequence ID" value="MBN1573071.1"/>
    <property type="molecule type" value="Genomic_DNA"/>
</dbReference>
<proteinExistence type="predicted"/>
<feature type="domain" description="DUF4340" evidence="2">
    <location>
        <begin position="74"/>
        <end position="208"/>
    </location>
</feature>
<name>A0A9D8KFX8_9DELT</name>
<gene>
    <name evidence="3" type="ORF">JW984_07745</name>
</gene>
<protein>
    <submittedName>
        <fullName evidence="3">DUF4340 domain-containing protein</fullName>
    </submittedName>
</protein>
<feature type="transmembrane region" description="Helical" evidence="1">
    <location>
        <begin position="6"/>
        <end position="23"/>
    </location>
</feature>
<evidence type="ECO:0000313" key="4">
    <source>
        <dbReference type="Proteomes" id="UP000809273"/>
    </source>
</evidence>
<feature type="domain" description="DUF4340" evidence="2">
    <location>
        <begin position="491"/>
        <end position="594"/>
    </location>
</feature>
<reference evidence="3" key="1">
    <citation type="journal article" date="2021" name="Environ. Microbiol.">
        <title>Genomic characterization of three novel Desulfobacterota classes expand the metabolic and phylogenetic diversity of the phylum.</title>
        <authorList>
            <person name="Murphy C.L."/>
            <person name="Biggerstaff J."/>
            <person name="Eichhorn A."/>
            <person name="Ewing E."/>
            <person name="Shahan R."/>
            <person name="Soriano D."/>
            <person name="Stewart S."/>
            <person name="VanMol K."/>
            <person name="Walker R."/>
            <person name="Walters P."/>
            <person name="Elshahed M.S."/>
            <person name="Youssef N.H."/>
        </authorList>
    </citation>
    <scope>NUCLEOTIDE SEQUENCE</scope>
    <source>
        <strain evidence="3">Zod_Metabat.24</strain>
    </source>
</reference>
<dbReference type="Proteomes" id="UP000809273">
    <property type="component" value="Unassembled WGS sequence"/>
</dbReference>